<gene>
    <name evidence="1" type="ORF">CU320_01665</name>
</gene>
<accession>A0A2H9UQU0</accession>
<reference evidence="1 2" key="2">
    <citation type="submission" date="2017-12" db="EMBL/GenBank/DDBJ databases">
        <title>Revising the taxonomy of the Acinetobacter lwoffii group: the description of Acinetobacter pseudolwoffii sp. nov. and emended description of Acinetobacter lwoffii.</title>
        <authorList>
            <person name="Nemec A."/>
        </authorList>
    </citation>
    <scope>NUCLEOTIDE SEQUENCE [LARGE SCALE GENOMIC DNA]</scope>
    <source>
        <strain evidence="1 2">ANC 5347</strain>
    </source>
</reference>
<name>A0A2H9UQU0_9GAMM</name>
<protein>
    <submittedName>
        <fullName evidence="1">Uncharacterized protein</fullName>
    </submittedName>
</protein>
<evidence type="ECO:0000313" key="1">
    <source>
        <dbReference type="EMBL" id="PJI34068.1"/>
    </source>
</evidence>
<organism evidence="1 2">
    <name type="scientific">Acinetobacter pseudolwoffii</name>
    <dbReference type="NCBI Taxonomy" id="2053287"/>
    <lineage>
        <taxon>Bacteria</taxon>
        <taxon>Pseudomonadati</taxon>
        <taxon>Pseudomonadota</taxon>
        <taxon>Gammaproteobacteria</taxon>
        <taxon>Moraxellales</taxon>
        <taxon>Moraxellaceae</taxon>
        <taxon>Acinetobacter</taxon>
    </lineage>
</organism>
<dbReference type="Proteomes" id="UP000242351">
    <property type="component" value="Unassembled WGS sequence"/>
</dbReference>
<dbReference type="EMBL" id="PGOZ01000001">
    <property type="protein sequence ID" value="PJI34068.1"/>
    <property type="molecule type" value="Genomic_DNA"/>
</dbReference>
<evidence type="ECO:0000313" key="2">
    <source>
        <dbReference type="Proteomes" id="UP000242351"/>
    </source>
</evidence>
<proteinExistence type="predicted"/>
<dbReference type="RefSeq" id="WP_100357084.1">
    <property type="nucleotide sequence ID" value="NZ_PGOZ01000001.1"/>
</dbReference>
<comment type="caution">
    <text evidence="1">The sequence shown here is derived from an EMBL/GenBank/DDBJ whole genome shotgun (WGS) entry which is preliminary data.</text>
</comment>
<reference evidence="1 2" key="1">
    <citation type="submission" date="2017-11" db="EMBL/GenBank/DDBJ databases">
        <authorList>
            <person name="Han C.G."/>
        </authorList>
    </citation>
    <scope>NUCLEOTIDE SEQUENCE [LARGE SCALE GENOMIC DNA]</scope>
    <source>
        <strain evidence="1 2">ANC 5347</strain>
    </source>
</reference>
<sequence length="106" mass="11623">MQFNQVENPRGNPLKINGQIWIFAPLSLGAAEKLMPKLKTFDPNDFALVADVAHSSLKRNYPDITREFVADELLDVGHVNAVFETVMGASGLVYTGEDEQATDSGE</sequence>
<dbReference type="AlphaFoldDB" id="A0A2H9UQU0"/>